<evidence type="ECO:0000256" key="5">
    <source>
        <dbReference type="SAM" id="MobiDB-lite"/>
    </source>
</evidence>
<evidence type="ECO:0000313" key="9">
    <source>
        <dbReference type="Proteomes" id="UP000800093"/>
    </source>
</evidence>
<dbReference type="InterPro" id="IPR051694">
    <property type="entry name" value="Immunoregulatory_rcpt-like"/>
</dbReference>
<feature type="compositionally biased region" description="Low complexity" evidence="5">
    <location>
        <begin position="147"/>
        <end position="191"/>
    </location>
</feature>
<accession>A0A9P4N0L0</accession>
<feature type="transmembrane region" description="Helical" evidence="6">
    <location>
        <begin position="205"/>
        <end position="229"/>
    </location>
</feature>
<evidence type="ECO:0000256" key="6">
    <source>
        <dbReference type="SAM" id="Phobius"/>
    </source>
</evidence>
<feature type="compositionally biased region" description="Pro residues" evidence="5">
    <location>
        <begin position="239"/>
        <end position="252"/>
    </location>
</feature>
<feature type="region of interest" description="Disordered" evidence="5">
    <location>
        <begin position="147"/>
        <end position="200"/>
    </location>
</feature>
<feature type="signal peptide" evidence="7">
    <location>
        <begin position="1"/>
        <end position="16"/>
    </location>
</feature>
<gene>
    <name evidence="8" type="ORF">CC78DRAFT_619426</name>
</gene>
<dbReference type="OrthoDB" id="10645749at2759"/>
<comment type="caution">
    <text evidence="8">The sequence shown here is derived from an EMBL/GenBank/DDBJ whole genome shotgun (WGS) entry which is preliminary data.</text>
</comment>
<evidence type="ECO:0000256" key="7">
    <source>
        <dbReference type="SAM" id="SignalP"/>
    </source>
</evidence>
<keyword evidence="4 6" id="KW-0472">Membrane</keyword>
<keyword evidence="7" id="KW-0732">Signal</keyword>
<reference evidence="9" key="1">
    <citation type="journal article" date="2020" name="Stud. Mycol.">
        <title>101 Dothideomycetes genomes: A test case for predicting lifestyles and emergence of pathogens.</title>
        <authorList>
            <person name="Haridas S."/>
            <person name="Albert R."/>
            <person name="Binder M."/>
            <person name="Bloem J."/>
            <person name="LaButti K."/>
            <person name="Salamov A."/>
            <person name="Andreopoulos B."/>
            <person name="Baker S."/>
            <person name="Barry K."/>
            <person name="Bills G."/>
            <person name="Bluhm B."/>
            <person name="Cannon C."/>
            <person name="Castanera R."/>
            <person name="Culley D."/>
            <person name="Daum C."/>
            <person name="Ezra D."/>
            <person name="Gonzalez J."/>
            <person name="Henrissat B."/>
            <person name="Kuo A."/>
            <person name="Liang C."/>
            <person name="Lipzen A."/>
            <person name="Lutzoni F."/>
            <person name="Magnuson J."/>
            <person name="Mondo S."/>
            <person name="Nolan M."/>
            <person name="Ohm R."/>
            <person name="Pangilinan J."/>
            <person name="Park H.-J."/>
            <person name="Ramirez L."/>
            <person name="Alfaro M."/>
            <person name="Sun H."/>
            <person name="Tritt A."/>
            <person name="Yoshinaga Y."/>
            <person name="Zwiers L.-H."/>
            <person name="Turgeon B."/>
            <person name="Goodwin S."/>
            <person name="Spatafora J."/>
            <person name="Crous P."/>
            <person name="Grigoriev I."/>
        </authorList>
    </citation>
    <scope>NUCLEOTIDE SEQUENCE [LARGE SCALE GENOMIC DNA]</scope>
    <source>
        <strain evidence="9">CBS 304.66</strain>
    </source>
</reference>
<keyword evidence="9" id="KW-1185">Reference proteome</keyword>
<sequence>MEYILAVSLIVQAALASPFTNTEDVPPLITPSPVLERRDYPSAGFIGYVYYDDGSFDTDSWRQCKSDLTYTYSFGYASCCSGPCTPYAECYGDYASFGDGRSVSCTYCTTMTIYYSTDDLYPAWYVGCATTDKETVLLRTDIEDFTTSSSSSRTTYTTTTTTSTSTSTPTTTTTSSSSSSTSPIPVSTTTVPPIPTEDSKSDNGAIIGGAVGGSVGFIALVGLGLFLFFRRRRNTHPVQPNPPMMQNPPPNMMQPIATPPAAYAPPPQGYQPPSSPPLGYPPSSPPLGYQPPSSPPGYVDGKWAHVATAGQPGQQPEYQYPTHSPVSEIPGSSPQGYANNLPPLETGPNRRSELA</sequence>
<dbReference type="GO" id="GO:0016020">
    <property type="term" value="C:membrane"/>
    <property type="evidence" value="ECO:0007669"/>
    <property type="project" value="UniProtKB-SubCell"/>
</dbReference>
<evidence type="ECO:0000256" key="4">
    <source>
        <dbReference type="ARBA" id="ARBA00023136"/>
    </source>
</evidence>
<feature type="compositionally biased region" description="Pro residues" evidence="5">
    <location>
        <begin position="262"/>
        <end position="295"/>
    </location>
</feature>
<dbReference type="EMBL" id="ML986657">
    <property type="protein sequence ID" value="KAF2261477.1"/>
    <property type="molecule type" value="Genomic_DNA"/>
</dbReference>
<organism evidence="8 9">
    <name type="scientific">Lojkania enalia</name>
    <dbReference type="NCBI Taxonomy" id="147567"/>
    <lineage>
        <taxon>Eukaryota</taxon>
        <taxon>Fungi</taxon>
        <taxon>Dikarya</taxon>
        <taxon>Ascomycota</taxon>
        <taxon>Pezizomycotina</taxon>
        <taxon>Dothideomycetes</taxon>
        <taxon>Pleosporomycetidae</taxon>
        <taxon>Pleosporales</taxon>
        <taxon>Pleosporales incertae sedis</taxon>
        <taxon>Lojkania</taxon>
    </lineage>
</organism>
<keyword evidence="3 6" id="KW-1133">Transmembrane helix</keyword>
<dbReference type="PANTHER" id="PTHR15549">
    <property type="entry name" value="PAIRED IMMUNOGLOBULIN-LIKE TYPE 2 RECEPTOR"/>
    <property type="match status" value="1"/>
</dbReference>
<dbReference type="GO" id="GO:0071944">
    <property type="term" value="C:cell periphery"/>
    <property type="evidence" value="ECO:0007669"/>
    <property type="project" value="UniProtKB-ARBA"/>
</dbReference>
<evidence type="ECO:0000313" key="8">
    <source>
        <dbReference type="EMBL" id="KAF2261477.1"/>
    </source>
</evidence>
<evidence type="ECO:0000256" key="1">
    <source>
        <dbReference type="ARBA" id="ARBA00004167"/>
    </source>
</evidence>
<comment type="subcellular location">
    <subcellularLocation>
        <location evidence="1">Membrane</location>
        <topology evidence="1">Single-pass membrane protein</topology>
    </subcellularLocation>
</comment>
<name>A0A9P4N0L0_9PLEO</name>
<dbReference type="Gene3D" id="1.20.5.510">
    <property type="entry name" value="Single helix bin"/>
    <property type="match status" value="1"/>
</dbReference>
<keyword evidence="2 6" id="KW-0812">Transmembrane</keyword>
<evidence type="ECO:0000256" key="2">
    <source>
        <dbReference type="ARBA" id="ARBA00022692"/>
    </source>
</evidence>
<proteinExistence type="predicted"/>
<feature type="chain" id="PRO_5040412680" evidence="7">
    <location>
        <begin position="17"/>
        <end position="355"/>
    </location>
</feature>
<feature type="compositionally biased region" description="Low complexity" evidence="5">
    <location>
        <begin position="310"/>
        <end position="321"/>
    </location>
</feature>
<dbReference type="CDD" id="cd12087">
    <property type="entry name" value="TM_EGFR-like"/>
    <property type="match status" value="1"/>
</dbReference>
<dbReference type="Proteomes" id="UP000800093">
    <property type="component" value="Unassembled WGS sequence"/>
</dbReference>
<feature type="region of interest" description="Disordered" evidence="5">
    <location>
        <begin position="237"/>
        <end position="355"/>
    </location>
</feature>
<feature type="compositionally biased region" description="Polar residues" evidence="5">
    <location>
        <begin position="322"/>
        <end position="338"/>
    </location>
</feature>
<evidence type="ECO:0000256" key="3">
    <source>
        <dbReference type="ARBA" id="ARBA00022989"/>
    </source>
</evidence>
<protein>
    <submittedName>
        <fullName evidence="8">Uncharacterized protein</fullName>
    </submittedName>
</protein>
<dbReference type="AlphaFoldDB" id="A0A9P4N0L0"/>